<dbReference type="InterPro" id="IPR019080">
    <property type="entry name" value="YqaJ_viral_recombinase"/>
</dbReference>
<dbReference type="Pfam" id="PF09588">
    <property type="entry name" value="YqaJ"/>
    <property type="match status" value="1"/>
</dbReference>
<gene>
    <name evidence="2" type="ORF">Zmor_014996</name>
</gene>
<dbReference type="PANTHER" id="PTHR46609:SF8">
    <property type="entry name" value="YQAJ VIRAL RECOMBINASE DOMAIN-CONTAINING PROTEIN"/>
    <property type="match status" value="1"/>
</dbReference>
<accession>A0AA38IDH6</accession>
<proteinExistence type="predicted"/>
<dbReference type="SUPFAM" id="SSF52980">
    <property type="entry name" value="Restriction endonuclease-like"/>
    <property type="match status" value="1"/>
</dbReference>
<evidence type="ECO:0000313" key="2">
    <source>
        <dbReference type="EMBL" id="KAJ3655888.1"/>
    </source>
</evidence>
<evidence type="ECO:0000259" key="1">
    <source>
        <dbReference type="Pfam" id="PF09588"/>
    </source>
</evidence>
<keyword evidence="3" id="KW-1185">Reference proteome</keyword>
<reference evidence="2" key="1">
    <citation type="journal article" date="2023" name="G3 (Bethesda)">
        <title>Whole genome assemblies of Zophobas morio and Tenebrio molitor.</title>
        <authorList>
            <person name="Kaur S."/>
            <person name="Stinson S.A."/>
            <person name="diCenzo G.C."/>
        </authorList>
    </citation>
    <scope>NUCLEOTIDE SEQUENCE</scope>
    <source>
        <strain evidence="2">QUZm001</strain>
    </source>
</reference>
<dbReference type="Proteomes" id="UP001168821">
    <property type="component" value="Unassembled WGS sequence"/>
</dbReference>
<dbReference type="AlphaFoldDB" id="A0AA38IDH6"/>
<protein>
    <recommendedName>
        <fullName evidence="1">YqaJ viral recombinase domain-containing protein</fullName>
    </recommendedName>
</protein>
<dbReference type="Gene3D" id="3.90.320.10">
    <property type="match status" value="1"/>
</dbReference>
<organism evidence="2 3">
    <name type="scientific">Zophobas morio</name>
    <dbReference type="NCBI Taxonomy" id="2755281"/>
    <lineage>
        <taxon>Eukaryota</taxon>
        <taxon>Metazoa</taxon>
        <taxon>Ecdysozoa</taxon>
        <taxon>Arthropoda</taxon>
        <taxon>Hexapoda</taxon>
        <taxon>Insecta</taxon>
        <taxon>Pterygota</taxon>
        <taxon>Neoptera</taxon>
        <taxon>Endopterygota</taxon>
        <taxon>Coleoptera</taxon>
        <taxon>Polyphaga</taxon>
        <taxon>Cucujiformia</taxon>
        <taxon>Tenebrionidae</taxon>
        <taxon>Zophobas</taxon>
    </lineage>
</organism>
<dbReference type="PANTHER" id="PTHR46609">
    <property type="entry name" value="EXONUCLEASE, PHAGE-TYPE/RECB, C-TERMINAL DOMAIN-CONTAINING PROTEIN"/>
    <property type="match status" value="1"/>
</dbReference>
<dbReference type="EMBL" id="JALNTZ010000004">
    <property type="protein sequence ID" value="KAJ3655888.1"/>
    <property type="molecule type" value="Genomic_DNA"/>
</dbReference>
<sequence length="230" mass="26620">MKDIRFIGIIVIFAVAFFTQKLSTAQKKYSAYDRELLAAYLAIKVLLSVCHTSSLGKFSKMVHEMDMPSPLKKCCVDTFNKLYPCDALQICKRTLHNFENWKIERQFRITGSRCYGLFTYSKDDWYTKTYKYFYPKDFRGNYARRYGNEQEKCAREVYGSHLPSSETVIEFGLAVCQSSPWLAYSPDGIVLRNQQPLRLLEIKCPVIGGKKTIAECLSSLEYMECDENNS</sequence>
<dbReference type="InterPro" id="IPR011335">
    <property type="entry name" value="Restrct_endonuc-II-like"/>
</dbReference>
<dbReference type="InterPro" id="IPR011604">
    <property type="entry name" value="PDDEXK-like_dom_sf"/>
</dbReference>
<dbReference type="InterPro" id="IPR051703">
    <property type="entry name" value="NF-kappa-B_Signaling_Reg"/>
</dbReference>
<evidence type="ECO:0000313" key="3">
    <source>
        <dbReference type="Proteomes" id="UP001168821"/>
    </source>
</evidence>
<dbReference type="GO" id="GO:0006281">
    <property type="term" value="P:DNA repair"/>
    <property type="evidence" value="ECO:0007669"/>
    <property type="project" value="UniProtKB-ARBA"/>
</dbReference>
<comment type="caution">
    <text evidence="2">The sequence shown here is derived from an EMBL/GenBank/DDBJ whole genome shotgun (WGS) entry which is preliminary data.</text>
</comment>
<name>A0AA38IDH6_9CUCU</name>
<feature type="domain" description="YqaJ viral recombinase" evidence="1">
    <location>
        <begin position="101"/>
        <end position="206"/>
    </location>
</feature>